<protein>
    <submittedName>
        <fullName evidence="1">Uncharacterized protein</fullName>
    </submittedName>
</protein>
<evidence type="ECO:0000313" key="2">
    <source>
        <dbReference type="Proteomes" id="UP000514533"/>
    </source>
</evidence>
<reference evidence="1 2" key="1">
    <citation type="submission" date="2020-06" db="EMBL/GenBank/DDBJ databases">
        <title>REHAB project genomes.</title>
        <authorList>
            <person name="Shaw L.P."/>
        </authorList>
    </citation>
    <scope>NUCLEOTIDE SEQUENCE [LARGE SCALE GENOMIC DNA]</scope>
    <source>
        <strain evidence="1 2">RHB01-C20</strain>
        <plasmid evidence="2">prhb01-c20_2</plasmid>
    </source>
</reference>
<keyword evidence="1" id="KW-0614">Plasmid</keyword>
<gene>
    <name evidence="1" type="ORF">HVV39_27115</name>
</gene>
<dbReference type="EMBL" id="CP055982">
    <property type="protein sequence ID" value="QMS41664.1"/>
    <property type="molecule type" value="Genomic_DNA"/>
</dbReference>
<geneLocation type="plasmid" evidence="2">
    <name>prhb01-c20_2</name>
</geneLocation>
<organism evidence="1 2">
    <name type="scientific">Escherichia coli</name>
    <dbReference type="NCBI Taxonomy" id="562"/>
    <lineage>
        <taxon>Bacteria</taxon>
        <taxon>Pseudomonadati</taxon>
        <taxon>Pseudomonadota</taxon>
        <taxon>Gammaproteobacteria</taxon>
        <taxon>Enterobacterales</taxon>
        <taxon>Enterobacteriaceae</taxon>
        <taxon>Escherichia</taxon>
    </lineage>
</organism>
<dbReference type="AlphaFoldDB" id="A0A7D7PMJ5"/>
<proteinExistence type="predicted"/>
<dbReference type="Proteomes" id="UP000514533">
    <property type="component" value="Plasmid pRHB01-C20_2"/>
</dbReference>
<name>A0A7D7PMJ5_ECOLX</name>
<sequence length="141" mass="16216">MCARTFRYLLEKGHNKAIDKVLGKVNFSSNNFSLINHGSCTSIHIDPFKGEFLIIDCKSFGRPKVRGYNFEQWGGYEIDNDVAKITFKFNDFEFPAFSIYAKSRPDAKEFCNKLDIMCSPSYSPKDERSFYKHVQQSLATA</sequence>
<accession>A0A7D7PMJ5</accession>
<evidence type="ECO:0000313" key="1">
    <source>
        <dbReference type="EMBL" id="QMS41664.1"/>
    </source>
</evidence>